<accession>A0A0D9NLE1</accession>
<evidence type="ECO:0000256" key="2">
    <source>
        <dbReference type="SAM" id="MobiDB-lite"/>
    </source>
</evidence>
<evidence type="ECO:0000313" key="4">
    <source>
        <dbReference type="EMBL" id="KJK74558.1"/>
    </source>
</evidence>
<name>A0A0D9NLE1_METAN</name>
<evidence type="ECO:0000259" key="3">
    <source>
        <dbReference type="PROSITE" id="PS51253"/>
    </source>
</evidence>
<reference evidence="5" key="1">
    <citation type="journal article" date="2014" name="BMC Genomics">
        <title>The genome sequence of the biocontrol fungus Metarhizium anisopliae and comparative genomics of Metarhizium species.</title>
        <authorList>
            <person name="Pattemore J.A."/>
            <person name="Hane J.K."/>
            <person name="Williams A.H."/>
            <person name="Wilson B.A."/>
            <person name="Stodart B.J."/>
            <person name="Ash G.J."/>
        </authorList>
    </citation>
    <scope>NUCLEOTIDE SEQUENCE [LARGE SCALE GENOMIC DNA]</scope>
    <source>
        <strain evidence="5">BRIP 53293</strain>
    </source>
</reference>
<organism evidence="4 5">
    <name type="scientific">Metarhizium anisopliae BRIP 53293</name>
    <dbReference type="NCBI Taxonomy" id="1291518"/>
    <lineage>
        <taxon>Eukaryota</taxon>
        <taxon>Fungi</taxon>
        <taxon>Dikarya</taxon>
        <taxon>Ascomycota</taxon>
        <taxon>Pezizomycotina</taxon>
        <taxon>Sordariomycetes</taxon>
        <taxon>Hypocreomycetidae</taxon>
        <taxon>Hypocreales</taxon>
        <taxon>Clavicipitaceae</taxon>
        <taxon>Metarhizium</taxon>
    </lineage>
</organism>
<dbReference type="AlphaFoldDB" id="A0A0D9NLE1"/>
<feature type="region of interest" description="Disordered" evidence="2">
    <location>
        <begin position="1"/>
        <end position="56"/>
    </location>
</feature>
<keyword evidence="1" id="KW-0238">DNA-binding</keyword>
<feature type="domain" description="HTH CENPB-type" evidence="3">
    <location>
        <begin position="47"/>
        <end position="117"/>
    </location>
</feature>
<dbReference type="InterPro" id="IPR006600">
    <property type="entry name" value="HTH_CenpB_DNA-bd_dom"/>
</dbReference>
<dbReference type="Proteomes" id="UP000054544">
    <property type="component" value="Unassembled WGS sequence"/>
</dbReference>
<evidence type="ECO:0000313" key="5">
    <source>
        <dbReference type="Proteomes" id="UP000054544"/>
    </source>
</evidence>
<dbReference type="Pfam" id="PF03221">
    <property type="entry name" value="HTH_Tnp_Tc5"/>
    <property type="match status" value="1"/>
</dbReference>
<sequence length="586" mass="65497">MTSSHTEEEGMGENLRPTASSIAPRQVTEKHRFPRQTMQDRSQRKSPSMEQYQRISRNKEEQICHWALALAAKGEAPTYAEIVRHASHVLRESGDTKPLGKNWINGFVRRYPSIIILKAKTTDCHSDKSFWESTEMSQENSERAATSFSAFVQNTFALNGLPPQILGVRPLSNKESAIHDANPSLTMACRENNGNGVTVLSTDRLRTLSEEISTAASSCNYIVEGLYHGIKQNSLPRRVLCDPGHSNLEWSVFENITMSLTELALDPKEGPQPIFRKSLEILGKVKVNKEVTMDQLGCIVGRSWFMCPSAATLNINSAGFICNQTMFQAIGLDKKDNMLPWVYITTFAGPFPATPWVRYISSQRGESHLQFHAKYITSKPTSTSQPCQADSKDGFCILRDTFNLSTSSASVDLLSEGRVSVAVKTTTGFPESYYSAVTLADCTAFQEAASGVVWDEKFAPRNCGRLTGIAVFQAIVYYSIRICEQEHEMTEKVISELFARLDEINISVAQDLMEAVLGAIRRTTGDIKRLAEDCREAIKELVDDAKDDQATNNNSVIKERWDALVSLQEKIGREYLSKFEELRLIL</sequence>
<proteinExistence type="predicted"/>
<dbReference type="PROSITE" id="PS51253">
    <property type="entry name" value="HTH_CENPB"/>
    <property type="match status" value="1"/>
</dbReference>
<gene>
    <name evidence="4" type="ORF">H634G_10087</name>
</gene>
<evidence type="ECO:0000256" key="1">
    <source>
        <dbReference type="ARBA" id="ARBA00023125"/>
    </source>
</evidence>
<dbReference type="GO" id="GO:0003677">
    <property type="term" value="F:DNA binding"/>
    <property type="evidence" value="ECO:0007669"/>
    <property type="project" value="UniProtKB-KW"/>
</dbReference>
<protein>
    <recommendedName>
        <fullName evidence="3">HTH CENPB-type domain-containing protein</fullName>
    </recommendedName>
</protein>
<keyword evidence="5" id="KW-1185">Reference proteome</keyword>
<dbReference type="STRING" id="1291518.A0A0D9NLE1"/>
<dbReference type="OrthoDB" id="5396311at2759"/>
<dbReference type="EMBL" id="KE384756">
    <property type="protein sequence ID" value="KJK74558.1"/>
    <property type="molecule type" value="Genomic_DNA"/>
</dbReference>
<feature type="compositionally biased region" description="Polar residues" evidence="2">
    <location>
        <begin position="36"/>
        <end position="55"/>
    </location>
</feature>